<feature type="transmembrane region" description="Helical" evidence="7">
    <location>
        <begin position="128"/>
        <end position="149"/>
    </location>
</feature>
<keyword evidence="6 7" id="KW-0472">Membrane</keyword>
<sequence>MESKIVKETGAVNPTAVRKAAKISEKRENAAGYAFIAPMFIGLTVLTIIPTLFTLMLSFTDWSFTAGLDKIRFTGFRNFSLLFQDRVFLISLKNNLVLLLVVPIQMLLALIIAVVIDKLVYFKSVFKVIFFMPYISSIVAVAIVFQLLFHPSYGPINQFLMAIGVKNPPAWLGDIQYALPSVMIILVWVGIGFCMIVYLAALQSIPKDLYESADIDGAGALTRFMRITVPLVSPTTFFLLVTGLISTFKAFDIIKVLTEGRPSYSTSVVTYYLYTTAFENLKTGYASSIALFLFGCVLLITLFQLYGQKKWVNY</sequence>
<dbReference type="SUPFAM" id="SSF161098">
    <property type="entry name" value="MetI-like"/>
    <property type="match status" value="1"/>
</dbReference>
<dbReference type="CDD" id="cd06261">
    <property type="entry name" value="TM_PBP2"/>
    <property type="match status" value="1"/>
</dbReference>
<keyword evidence="3" id="KW-1003">Cell membrane</keyword>
<dbReference type="GO" id="GO:0055085">
    <property type="term" value="P:transmembrane transport"/>
    <property type="evidence" value="ECO:0007669"/>
    <property type="project" value="InterPro"/>
</dbReference>
<dbReference type="Proteomes" id="UP000298246">
    <property type="component" value="Unassembled WGS sequence"/>
</dbReference>
<dbReference type="PANTHER" id="PTHR30193:SF37">
    <property type="entry name" value="INNER MEMBRANE ABC TRANSPORTER PERMEASE PROTEIN YCJO"/>
    <property type="match status" value="1"/>
</dbReference>
<proteinExistence type="inferred from homology"/>
<evidence type="ECO:0000259" key="8">
    <source>
        <dbReference type="PROSITE" id="PS50928"/>
    </source>
</evidence>
<dbReference type="PROSITE" id="PS50928">
    <property type="entry name" value="ABC_TM1"/>
    <property type="match status" value="1"/>
</dbReference>
<keyword evidence="10" id="KW-1185">Reference proteome</keyword>
<dbReference type="InterPro" id="IPR000515">
    <property type="entry name" value="MetI-like"/>
</dbReference>
<comment type="caution">
    <text evidence="9">The sequence shown here is derived from an EMBL/GenBank/DDBJ whole genome shotgun (WGS) entry which is preliminary data.</text>
</comment>
<dbReference type="AlphaFoldDB" id="A0A4Y8PYT9"/>
<evidence type="ECO:0000256" key="5">
    <source>
        <dbReference type="ARBA" id="ARBA00022989"/>
    </source>
</evidence>
<dbReference type="OrthoDB" id="9788108at2"/>
<gene>
    <name evidence="9" type="ORF">B5M42_16005</name>
</gene>
<feature type="transmembrane region" description="Helical" evidence="7">
    <location>
        <begin position="96"/>
        <end position="116"/>
    </location>
</feature>
<dbReference type="EMBL" id="MYFO01000022">
    <property type="protein sequence ID" value="TFE85907.1"/>
    <property type="molecule type" value="Genomic_DNA"/>
</dbReference>
<keyword evidence="5 7" id="KW-1133">Transmembrane helix</keyword>
<dbReference type="Gene3D" id="1.10.3720.10">
    <property type="entry name" value="MetI-like"/>
    <property type="match status" value="1"/>
</dbReference>
<reference evidence="9 10" key="1">
    <citation type="submission" date="2017-03" db="EMBL/GenBank/DDBJ databases">
        <title>Isolation of Levoglucosan Utilizing Bacteria.</title>
        <authorList>
            <person name="Arya A.S."/>
        </authorList>
    </citation>
    <scope>NUCLEOTIDE SEQUENCE [LARGE SCALE GENOMIC DNA]</scope>
    <source>
        <strain evidence="9 10">MEC069</strain>
    </source>
</reference>
<dbReference type="Pfam" id="PF00528">
    <property type="entry name" value="BPD_transp_1"/>
    <property type="match status" value="1"/>
</dbReference>
<keyword evidence="2 7" id="KW-0813">Transport</keyword>
<dbReference type="RefSeq" id="WP_134754606.1">
    <property type="nucleotide sequence ID" value="NZ_MYFO02000006.1"/>
</dbReference>
<accession>A0A4Y8PYT9</accession>
<comment type="subcellular location">
    <subcellularLocation>
        <location evidence="1 7">Cell membrane</location>
        <topology evidence="1 7">Multi-pass membrane protein</topology>
    </subcellularLocation>
</comment>
<dbReference type="GO" id="GO:0005886">
    <property type="term" value="C:plasma membrane"/>
    <property type="evidence" value="ECO:0007669"/>
    <property type="project" value="UniProtKB-SubCell"/>
</dbReference>
<feature type="transmembrane region" description="Helical" evidence="7">
    <location>
        <begin position="177"/>
        <end position="201"/>
    </location>
</feature>
<evidence type="ECO:0000313" key="9">
    <source>
        <dbReference type="EMBL" id="TFE85907.1"/>
    </source>
</evidence>
<evidence type="ECO:0000256" key="1">
    <source>
        <dbReference type="ARBA" id="ARBA00004651"/>
    </source>
</evidence>
<dbReference type="PANTHER" id="PTHR30193">
    <property type="entry name" value="ABC TRANSPORTER PERMEASE PROTEIN"/>
    <property type="match status" value="1"/>
</dbReference>
<evidence type="ECO:0000256" key="7">
    <source>
        <dbReference type="RuleBase" id="RU363032"/>
    </source>
</evidence>
<keyword evidence="4 7" id="KW-0812">Transmembrane</keyword>
<dbReference type="InterPro" id="IPR051393">
    <property type="entry name" value="ABC_transporter_permease"/>
</dbReference>
<evidence type="ECO:0000256" key="3">
    <source>
        <dbReference type="ARBA" id="ARBA00022475"/>
    </source>
</evidence>
<protein>
    <submittedName>
        <fullName evidence="9">Sugar ABC transporter permease</fullName>
    </submittedName>
</protein>
<feature type="transmembrane region" description="Helical" evidence="7">
    <location>
        <begin position="231"/>
        <end position="251"/>
    </location>
</feature>
<organism evidence="9 10">
    <name type="scientific">Paenibacillus athensensis</name>
    <dbReference type="NCBI Taxonomy" id="1967502"/>
    <lineage>
        <taxon>Bacteria</taxon>
        <taxon>Bacillati</taxon>
        <taxon>Bacillota</taxon>
        <taxon>Bacilli</taxon>
        <taxon>Bacillales</taxon>
        <taxon>Paenibacillaceae</taxon>
        <taxon>Paenibacillus</taxon>
    </lineage>
</organism>
<name>A0A4Y8PYT9_9BACL</name>
<dbReference type="InterPro" id="IPR035906">
    <property type="entry name" value="MetI-like_sf"/>
</dbReference>
<evidence type="ECO:0000313" key="10">
    <source>
        <dbReference type="Proteomes" id="UP000298246"/>
    </source>
</evidence>
<evidence type="ECO:0000256" key="2">
    <source>
        <dbReference type="ARBA" id="ARBA00022448"/>
    </source>
</evidence>
<feature type="transmembrane region" description="Helical" evidence="7">
    <location>
        <begin position="30"/>
        <end position="53"/>
    </location>
</feature>
<feature type="transmembrane region" description="Helical" evidence="7">
    <location>
        <begin position="285"/>
        <end position="306"/>
    </location>
</feature>
<evidence type="ECO:0000256" key="6">
    <source>
        <dbReference type="ARBA" id="ARBA00023136"/>
    </source>
</evidence>
<feature type="domain" description="ABC transmembrane type-1" evidence="8">
    <location>
        <begin position="91"/>
        <end position="304"/>
    </location>
</feature>
<comment type="similarity">
    <text evidence="7">Belongs to the binding-protein-dependent transport system permease family.</text>
</comment>
<evidence type="ECO:0000256" key="4">
    <source>
        <dbReference type="ARBA" id="ARBA00022692"/>
    </source>
</evidence>